<dbReference type="PROSITE" id="PS51007">
    <property type="entry name" value="CYTC"/>
    <property type="match status" value="2"/>
</dbReference>
<feature type="domain" description="Cytochrome c" evidence="8">
    <location>
        <begin position="188"/>
        <end position="269"/>
    </location>
</feature>
<evidence type="ECO:0000256" key="5">
    <source>
        <dbReference type="ARBA" id="ARBA00023004"/>
    </source>
</evidence>
<evidence type="ECO:0000256" key="2">
    <source>
        <dbReference type="ARBA" id="ARBA00022617"/>
    </source>
</evidence>
<feature type="domain" description="Cytochrome c" evidence="8">
    <location>
        <begin position="94"/>
        <end position="171"/>
    </location>
</feature>
<dbReference type="GO" id="GO:0046872">
    <property type="term" value="F:metal ion binding"/>
    <property type="evidence" value="ECO:0007669"/>
    <property type="project" value="UniProtKB-KW"/>
</dbReference>
<evidence type="ECO:0000313" key="9">
    <source>
        <dbReference type="EMBL" id="ALL63107.1"/>
    </source>
</evidence>
<keyword evidence="5 6" id="KW-0408">Iron</keyword>
<proteinExistence type="predicted"/>
<keyword evidence="2 6" id="KW-0349">Heme</keyword>
<evidence type="ECO:0000256" key="3">
    <source>
        <dbReference type="ARBA" id="ARBA00022723"/>
    </source>
</evidence>
<dbReference type="SUPFAM" id="SSF46626">
    <property type="entry name" value="Cytochrome c"/>
    <property type="match status" value="2"/>
</dbReference>
<dbReference type="GO" id="GO:0009055">
    <property type="term" value="F:electron transfer activity"/>
    <property type="evidence" value="ECO:0007669"/>
    <property type="project" value="InterPro"/>
</dbReference>
<evidence type="ECO:0000256" key="7">
    <source>
        <dbReference type="SAM" id="Phobius"/>
    </source>
</evidence>
<evidence type="ECO:0000313" key="10">
    <source>
        <dbReference type="Proteomes" id="UP000019146"/>
    </source>
</evidence>
<accession>A0A0P0R4F7</accession>
<dbReference type="PANTHER" id="PTHR33751">
    <property type="entry name" value="CBB3-TYPE CYTOCHROME C OXIDASE SUBUNIT FIXP"/>
    <property type="match status" value="1"/>
</dbReference>
<evidence type="ECO:0000256" key="4">
    <source>
        <dbReference type="ARBA" id="ARBA00022982"/>
    </source>
</evidence>
<keyword evidence="7" id="KW-0812">Transmembrane</keyword>
<keyword evidence="7" id="KW-1133">Transmembrane helix</keyword>
<evidence type="ECO:0000259" key="8">
    <source>
        <dbReference type="PROSITE" id="PS51007"/>
    </source>
</evidence>
<name>A0A0P0R4F7_9BURK</name>
<dbReference type="InterPro" id="IPR050597">
    <property type="entry name" value="Cytochrome_c_Oxidase_Subunit"/>
</dbReference>
<feature type="transmembrane region" description="Helical" evidence="7">
    <location>
        <begin position="12"/>
        <end position="36"/>
    </location>
</feature>
<sequence>MNEERVFSLSNRWFTSSVGGVIVIAIVSILIGFVWLPSKHPDFTQRGLWATICSAAGAPSSWFTQSDNIAGPAPSNVLVLPPLPPWGRTRPSADSIGRGATLAQNCSMCHGVESLIQVTAPVLAGQYADVVYKQLRDYQSGQRANAIMPPIIAHLNDRDLHDLANYYSTLPRPAAVEQATAEDATIRKFVNEGSPMRNIAPCAACHGDRDRKGAAPWLGGQSSVYMAAQLRAFANGDRHNDINEQMRNVARNMTPEEIDGVAKYYAERQP</sequence>
<dbReference type="Pfam" id="PF00034">
    <property type="entry name" value="Cytochrom_C"/>
    <property type="match status" value="2"/>
</dbReference>
<organism evidence="9 10">
    <name type="scientific">Paraburkholderia caribensis MBA4</name>
    <dbReference type="NCBI Taxonomy" id="1323664"/>
    <lineage>
        <taxon>Bacteria</taxon>
        <taxon>Pseudomonadati</taxon>
        <taxon>Pseudomonadota</taxon>
        <taxon>Betaproteobacteria</taxon>
        <taxon>Burkholderiales</taxon>
        <taxon>Burkholderiaceae</taxon>
        <taxon>Paraburkholderia</taxon>
    </lineage>
</organism>
<dbReference type="EMBL" id="CP012746">
    <property type="protein sequence ID" value="ALL63107.1"/>
    <property type="molecule type" value="Genomic_DNA"/>
</dbReference>
<dbReference type="InterPro" id="IPR009056">
    <property type="entry name" value="Cyt_c-like_dom"/>
</dbReference>
<dbReference type="GO" id="GO:0020037">
    <property type="term" value="F:heme binding"/>
    <property type="evidence" value="ECO:0007669"/>
    <property type="project" value="InterPro"/>
</dbReference>
<protein>
    <submittedName>
        <fullName evidence="9">Cytochrome c553-like protein</fullName>
    </submittedName>
</protein>
<dbReference type="Gene3D" id="1.10.760.10">
    <property type="entry name" value="Cytochrome c-like domain"/>
    <property type="match status" value="2"/>
</dbReference>
<keyword evidence="7" id="KW-0472">Membrane</keyword>
<dbReference type="InterPro" id="IPR036909">
    <property type="entry name" value="Cyt_c-like_dom_sf"/>
</dbReference>
<evidence type="ECO:0000256" key="1">
    <source>
        <dbReference type="ARBA" id="ARBA00022448"/>
    </source>
</evidence>
<keyword evidence="4" id="KW-0249">Electron transport</keyword>
<dbReference type="GeneID" id="69967396"/>
<keyword evidence="3 6" id="KW-0479">Metal-binding</keyword>
<evidence type="ECO:0000256" key="6">
    <source>
        <dbReference type="PROSITE-ProRule" id="PRU00433"/>
    </source>
</evidence>
<dbReference type="KEGG" id="bcai:K788_0003977"/>
<gene>
    <name evidence="9" type="ORF">K788_0003977</name>
</gene>
<dbReference type="RefSeq" id="WP_035986667.1">
    <property type="nucleotide sequence ID" value="NZ_CP012746.1"/>
</dbReference>
<dbReference type="AlphaFoldDB" id="A0A0P0R4F7"/>
<keyword evidence="1" id="KW-0813">Transport</keyword>
<dbReference type="PANTHER" id="PTHR33751:SF9">
    <property type="entry name" value="CYTOCHROME C4"/>
    <property type="match status" value="1"/>
</dbReference>
<reference evidence="9 10" key="1">
    <citation type="journal article" date="2014" name="Genome Announc.">
        <title>Draft Genome Sequence of the Haloacid-Degrading Burkholderia caribensis Strain MBA4.</title>
        <authorList>
            <person name="Pan Y."/>
            <person name="Kong K.F."/>
            <person name="Tsang J.S."/>
        </authorList>
    </citation>
    <scope>NUCLEOTIDE SEQUENCE [LARGE SCALE GENOMIC DNA]</scope>
    <source>
        <strain evidence="9 10">MBA4</strain>
    </source>
</reference>
<dbReference type="Proteomes" id="UP000019146">
    <property type="component" value="Chromosome 1"/>
</dbReference>